<accession>A0A1S3DTP3</accession>
<dbReference type="STRING" id="121845.A0A1S3DTP3"/>
<comment type="catalytic activity">
    <reaction evidence="10">
        <text>a very-long-chain acyl-CoA + malonyl-CoA + H(+) = a very-long-chain 3-oxoacyl-CoA + CO2 + CoA</text>
        <dbReference type="Rhea" id="RHEA:32727"/>
        <dbReference type="ChEBI" id="CHEBI:15378"/>
        <dbReference type="ChEBI" id="CHEBI:16526"/>
        <dbReference type="ChEBI" id="CHEBI:57287"/>
        <dbReference type="ChEBI" id="CHEBI:57384"/>
        <dbReference type="ChEBI" id="CHEBI:90725"/>
        <dbReference type="ChEBI" id="CHEBI:90736"/>
        <dbReference type="EC" id="2.3.1.199"/>
    </reaction>
</comment>
<keyword evidence="8 10" id="KW-0472">Membrane</keyword>
<dbReference type="PROSITE" id="PS01188">
    <property type="entry name" value="ELO"/>
    <property type="match status" value="1"/>
</dbReference>
<comment type="subcellular location">
    <subcellularLocation>
        <location evidence="1">Membrane</location>
        <topology evidence="1">Multi-pass membrane protein</topology>
    </subcellularLocation>
</comment>
<evidence type="ECO:0000256" key="3">
    <source>
        <dbReference type="ARBA" id="ARBA00022679"/>
    </source>
</evidence>
<dbReference type="RefSeq" id="XP_008487779.2">
    <property type="nucleotide sequence ID" value="XM_008489557.2"/>
</dbReference>
<dbReference type="GO" id="GO:0042761">
    <property type="term" value="P:very long-chain fatty acid biosynthetic process"/>
    <property type="evidence" value="ECO:0007669"/>
    <property type="project" value="TreeGrafter"/>
</dbReference>
<feature type="transmembrane region" description="Helical" evidence="10">
    <location>
        <begin position="156"/>
        <end position="176"/>
    </location>
</feature>
<proteinExistence type="inferred from homology"/>
<dbReference type="InterPro" id="IPR030457">
    <property type="entry name" value="ELO_CS"/>
</dbReference>
<gene>
    <name evidence="12" type="primary">LOC103524504</name>
</gene>
<dbReference type="Proteomes" id="UP000079169">
    <property type="component" value="Unplaced"/>
</dbReference>
<evidence type="ECO:0000256" key="9">
    <source>
        <dbReference type="ARBA" id="ARBA00023160"/>
    </source>
</evidence>
<dbReference type="Pfam" id="PF01151">
    <property type="entry name" value="ELO"/>
    <property type="match status" value="1"/>
</dbReference>
<reference evidence="12" key="1">
    <citation type="submission" date="2025-08" db="UniProtKB">
        <authorList>
            <consortium name="RefSeq"/>
        </authorList>
    </citation>
    <scope>IDENTIFICATION</scope>
</reference>
<dbReference type="GO" id="GO:0005789">
    <property type="term" value="C:endoplasmic reticulum membrane"/>
    <property type="evidence" value="ECO:0007669"/>
    <property type="project" value="TreeGrafter"/>
</dbReference>
<protein>
    <recommendedName>
        <fullName evidence="10">Elongation of very long chain fatty acids protein</fullName>
        <ecNumber evidence="10">2.3.1.199</ecNumber>
    </recommendedName>
    <alternativeName>
        <fullName evidence="10">Very-long-chain 3-oxoacyl-CoA synthase</fullName>
    </alternativeName>
</protein>
<evidence type="ECO:0000256" key="5">
    <source>
        <dbReference type="ARBA" id="ARBA00022832"/>
    </source>
</evidence>
<sequence>MSPLSPQCFRLQWFSGDPIRFTCMEVDYSDTPLGRSRAGAVWLFFFSRVLDLVDTVFFVLRKKDSQVTFLHVYHHTAVVMFAWLAVKFVPGGHGVFFGTINCFIHVVMYSYYSLTLYNPEYKNVWWKKYLTQIQMMQFVAVGLHAILALLTPNCNYPKSLIIIALPQDIFMFVLFADFYRKTYMKPATSGKASQPIKTKTS</sequence>
<dbReference type="PANTHER" id="PTHR11157:SF21">
    <property type="entry name" value="ELONGATION OF VERY LONG CHAIN FATTY ACIDS PROTEIN"/>
    <property type="match status" value="1"/>
</dbReference>
<evidence type="ECO:0000256" key="2">
    <source>
        <dbReference type="ARBA" id="ARBA00022516"/>
    </source>
</evidence>
<evidence type="ECO:0000256" key="7">
    <source>
        <dbReference type="ARBA" id="ARBA00023098"/>
    </source>
</evidence>
<keyword evidence="2 10" id="KW-0444">Lipid biosynthesis</keyword>
<keyword evidence="9 10" id="KW-0275">Fatty acid biosynthesis</keyword>
<dbReference type="EC" id="2.3.1.199" evidence="10"/>
<keyword evidence="7 10" id="KW-0443">Lipid metabolism</keyword>
<organism evidence="11 12">
    <name type="scientific">Diaphorina citri</name>
    <name type="common">Asian citrus psyllid</name>
    <dbReference type="NCBI Taxonomy" id="121845"/>
    <lineage>
        <taxon>Eukaryota</taxon>
        <taxon>Metazoa</taxon>
        <taxon>Ecdysozoa</taxon>
        <taxon>Arthropoda</taxon>
        <taxon>Hexapoda</taxon>
        <taxon>Insecta</taxon>
        <taxon>Pterygota</taxon>
        <taxon>Neoptera</taxon>
        <taxon>Paraneoptera</taxon>
        <taxon>Hemiptera</taxon>
        <taxon>Sternorrhyncha</taxon>
        <taxon>Psylloidea</taxon>
        <taxon>Psyllidae</taxon>
        <taxon>Diaphorininae</taxon>
        <taxon>Diaphorina</taxon>
    </lineage>
</organism>
<evidence type="ECO:0000313" key="11">
    <source>
        <dbReference type="Proteomes" id="UP000079169"/>
    </source>
</evidence>
<feature type="transmembrane region" description="Helical" evidence="10">
    <location>
        <begin position="129"/>
        <end position="150"/>
    </location>
</feature>
<evidence type="ECO:0000256" key="4">
    <source>
        <dbReference type="ARBA" id="ARBA00022692"/>
    </source>
</evidence>
<dbReference type="AlphaFoldDB" id="A0A1S3DTP3"/>
<dbReference type="InterPro" id="IPR002076">
    <property type="entry name" value="ELO_fam"/>
</dbReference>
<dbReference type="GO" id="GO:0034626">
    <property type="term" value="P:fatty acid elongation, polyunsaturated fatty acid"/>
    <property type="evidence" value="ECO:0007669"/>
    <property type="project" value="TreeGrafter"/>
</dbReference>
<dbReference type="PANTHER" id="PTHR11157">
    <property type="entry name" value="FATTY ACID ACYL TRANSFERASE-RELATED"/>
    <property type="match status" value="1"/>
</dbReference>
<feature type="transmembrane region" description="Helical" evidence="10">
    <location>
        <begin position="95"/>
        <end position="117"/>
    </location>
</feature>
<dbReference type="GO" id="GO:0009922">
    <property type="term" value="F:fatty acid elongase activity"/>
    <property type="evidence" value="ECO:0007669"/>
    <property type="project" value="UniProtKB-EC"/>
</dbReference>
<keyword evidence="5 10" id="KW-0276">Fatty acid metabolism</keyword>
<evidence type="ECO:0000313" key="12">
    <source>
        <dbReference type="RefSeq" id="XP_008487779.2"/>
    </source>
</evidence>
<feature type="transmembrane region" description="Helical" evidence="10">
    <location>
        <begin position="72"/>
        <end position="89"/>
    </location>
</feature>
<keyword evidence="11" id="KW-1185">Reference proteome</keyword>
<dbReference type="GO" id="GO:0034625">
    <property type="term" value="P:fatty acid elongation, monounsaturated fatty acid"/>
    <property type="evidence" value="ECO:0007669"/>
    <property type="project" value="TreeGrafter"/>
</dbReference>
<keyword evidence="6 10" id="KW-1133">Transmembrane helix</keyword>
<evidence type="ECO:0000256" key="1">
    <source>
        <dbReference type="ARBA" id="ARBA00004141"/>
    </source>
</evidence>
<evidence type="ECO:0000256" key="10">
    <source>
        <dbReference type="RuleBase" id="RU361115"/>
    </source>
</evidence>
<dbReference type="GeneID" id="103524504"/>
<keyword evidence="4 10" id="KW-0812">Transmembrane</keyword>
<name>A0A1S3DTP3_DIACI</name>
<evidence type="ECO:0000256" key="6">
    <source>
        <dbReference type="ARBA" id="ARBA00022989"/>
    </source>
</evidence>
<evidence type="ECO:0000256" key="8">
    <source>
        <dbReference type="ARBA" id="ARBA00023136"/>
    </source>
</evidence>
<comment type="similarity">
    <text evidence="10">Belongs to the ELO family.</text>
</comment>
<keyword evidence="3 10" id="KW-0808">Transferase</keyword>
<dbReference type="GO" id="GO:0019367">
    <property type="term" value="P:fatty acid elongation, saturated fatty acid"/>
    <property type="evidence" value="ECO:0007669"/>
    <property type="project" value="TreeGrafter"/>
</dbReference>
<dbReference type="GO" id="GO:0030148">
    <property type="term" value="P:sphingolipid biosynthetic process"/>
    <property type="evidence" value="ECO:0007669"/>
    <property type="project" value="TreeGrafter"/>
</dbReference>
<dbReference type="KEGG" id="dci:103524504"/>
<dbReference type="PaxDb" id="121845-A0A1S3DTP3"/>
<feature type="transmembrane region" description="Helical" evidence="10">
    <location>
        <begin position="40"/>
        <end position="60"/>
    </location>
</feature>